<protein>
    <recommendedName>
        <fullName evidence="6">CWF19-like protein 1</fullName>
    </recommendedName>
</protein>
<name>A0AAN7SX16_9EURO</name>
<dbReference type="PANTHER" id="PTHR12072">
    <property type="entry name" value="CWF19, CELL CYCLE CONTROL PROTEIN"/>
    <property type="match status" value="1"/>
</dbReference>
<evidence type="ECO:0000256" key="1">
    <source>
        <dbReference type="SAM" id="MobiDB-lite"/>
    </source>
</evidence>
<reference evidence="4 5" key="1">
    <citation type="submission" date="2023-08" db="EMBL/GenBank/DDBJ databases">
        <title>Black Yeasts Isolated from many extreme environments.</title>
        <authorList>
            <person name="Coleine C."/>
            <person name="Stajich J.E."/>
            <person name="Selbmann L."/>
        </authorList>
    </citation>
    <scope>NUCLEOTIDE SEQUENCE [LARGE SCALE GENOMIC DNA]</scope>
    <source>
        <strain evidence="4 5">CCFEE 5910</strain>
    </source>
</reference>
<dbReference type="EMBL" id="JAVRRJ010000006">
    <property type="protein sequence ID" value="KAK5083415.1"/>
    <property type="molecule type" value="Genomic_DNA"/>
</dbReference>
<dbReference type="AlphaFoldDB" id="A0AAN7SX16"/>
<dbReference type="Pfam" id="PF04676">
    <property type="entry name" value="CwfJ_C_2"/>
    <property type="match status" value="1"/>
</dbReference>
<dbReference type="GO" id="GO:0000398">
    <property type="term" value="P:mRNA splicing, via spliceosome"/>
    <property type="evidence" value="ECO:0007669"/>
    <property type="project" value="TreeGrafter"/>
</dbReference>
<evidence type="ECO:0000313" key="4">
    <source>
        <dbReference type="EMBL" id="KAK5083415.1"/>
    </source>
</evidence>
<keyword evidence="5" id="KW-1185">Reference proteome</keyword>
<dbReference type="PANTHER" id="PTHR12072:SF4">
    <property type="entry name" value="CWF19-LIKE PROTEIN 1"/>
    <property type="match status" value="1"/>
</dbReference>
<evidence type="ECO:0000259" key="3">
    <source>
        <dbReference type="Pfam" id="PF04677"/>
    </source>
</evidence>
<proteinExistence type="predicted"/>
<feature type="domain" description="Cwf19-like protein C-terminal" evidence="2">
    <location>
        <begin position="526"/>
        <end position="583"/>
    </location>
</feature>
<dbReference type="InterPro" id="IPR006767">
    <property type="entry name" value="Cwf19-like_C_dom-2"/>
</dbReference>
<feature type="compositionally biased region" description="Basic residues" evidence="1">
    <location>
        <begin position="290"/>
        <end position="299"/>
    </location>
</feature>
<dbReference type="InterPro" id="IPR040194">
    <property type="entry name" value="Cwf19-like"/>
</dbReference>
<feature type="domain" description="Cwf19-like C-terminal" evidence="3">
    <location>
        <begin position="295"/>
        <end position="428"/>
    </location>
</feature>
<evidence type="ECO:0000313" key="5">
    <source>
        <dbReference type="Proteomes" id="UP001309876"/>
    </source>
</evidence>
<evidence type="ECO:0008006" key="6">
    <source>
        <dbReference type="Google" id="ProtNLM"/>
    </source>
</evidence>
<dbReference type="Pfam" id="PF04677">
    <property type="entry name" value="CwfJ_C_1"/>
    <property type="match status" value="1"/>
</dbReference>
<dbReference type="GO" id="GO:0071014">
    <property type="term" value="C:post-mRNA release spliceosomal complex"/>
    <property type="evidence" value="ECO:0007669"/>
    <property type="project" value="TreeGrafter"/>
</dbReference>
<dbReference type="GO" id="GO:0061632">
    <property type="term" value="F:RNA lariat debranching enzyme activator activity"/>
    <property type="evidence" value="ECO:0007669"/>
    <property type="project" value="TreeGrafter"/>
</dbReference>
<sequence>MATKILVVGPVNGQFEKAFSKISKLHAKTDFAFALVAGNLFGPGGEEGQLQALLSGSLSIPLPTYFTIGDTALPQTVQERLEANGEVCSNLLYLGRKGTLTTTEGVKIIFLGGKQVQNEDSLTQSIGKYDPPFLENEARALQGAHSAHILLTNQWCARIENGSNIPLPEDVQITQSSIAVANLCATLKPRYQFCPSTSTSWKREPFVWPMDYSENAETQVTRFEALGDISQKASDWISAFTLDISKPATSEGAQRAAPFTLISPRGKRKRNALEADPYPGRRFDTTGNNHHGRRNKKHKQSYDPNDCFMCLGKPQFAAEMVVSIADESFITSLRGTLPTQSTFPQLKSSGNLMIIPMYHAADETSHGKRARSEMESEFREMTRYRHALQHMLQARGNSQLGAVCWEVNRTGIRHFHWQWIACPQDMVGKGLVEAAFKIAAEKNDHEKFHICDPDQLLLDRGSDYFRVWIWSSQASLLANGNKASNGNANGNKDVPITSSLVEQADAIAAGVDERSVVPPGTSETSMYFELPSDQRFNVQFGRTVMSGLLKLENRADWRSVPLEDGDEGRDAEAWKEDLGEFDFAMA</sequence>
<comment type="caution">
    <text evidence="4">The sequence shown here is derived from an EMBL/GenBank/DDBJ whole genome shotgun (WGS) entry which is preliminary data.</text>
</comment>
<dbReference type="CDD" id="cd07380">
    <property type="entry name" value="MPP_CWF19_N"/>
    <property type="match status" value="1"/>
</dbReference>
<organism evidence="4 5">
    <name type="scientific">Lithohypha guttulata</name>
    <dbReference type="NCBI Taxonomy" id="1690604"/>
    <lineage>
        <taxon>Eukaryota</taxon>
        <taxon>Fungi</taxon>
        <taxon>Dikarya</taxon>
        <taxon>Ascomycota</taxon>
        <taxon>Pezizomycotina</taxon>
        <taxon>Eurotiomycetes</taxon>
        <taxon>Chaetothyriomycetidae</taxon>
        <taxon>Chaetothyriales</taxon>
        <taxon>Trichomeriaceae</taxon>
        <taxon>Lithohypha</taxon>
    </lineage>
</organism>
<accession>A0AAN7SX16</accession>
<dbReference type="Proteomes" id="UP001309876">
    <property type="component" value="Unassembled WGS sequence"/>
</dbReference>
<dbReference type="InterPro" id="IPR006768">
    <property type="entry name" value="Cwf19-like_C_dom-1"/>
</dbReference>
<evidence type="ECO:0000259" key="2">
    <source>
        <dbReference type="Pfam" id="PF04676"/>
    </source>
</evidence>
<feature type="region of interest" description="Disordered" evidence="1">
    <location>
        <begin position="268"/>
        <end position="300"/>
    </location>
</feature>
<gene>
    <name evidence="4" type="ORF">LTR05_005916</name>
</gene>